<dbReference type="PANTHER" id="PTHR11731">
    <property type="entry name" value="PROTEASE FAMILY S9B,C DIPEPTIDYL-PEPTIDASE IV-RELATED"/>
    <property type="match status" value="1"/>
</dbReference>
<comment type="caution">
    <text evidence="3">The sequence shown here is derived from an EMBL/GenBank/DDBJ whole genome shotgun (WGS) entry which is preliminary data.</text>
</comment>
<dbReference type="PANTHER" id="PTHR11731:SF118">
    <property type="entry name" value="BLR1971 PROTEIN"/>
    <property type="match status" value="1"/>
</dbReference>
<dbReference type="InterPro" id="IPR001375">
    <property type="entry name" value="Peptidase_S9_cat"/>
</dbReference>
<accession>A0ABW6XJK5</accession>
<dbReference type="Pfam" id="PF00930">
    <property type="entry name" value="DPPIV_N"/>
    <property type="match status" value="1"/>
</dbReference>
<dbReference type="InterPro" id="IPR002469">
    <property type="entry name" value="Peptidase_S9B_N"/>
</dbReference>
<dbReference type="Gene3D" id="3.40.50.1820">
    <property type="entry name" value="alpha/beta hydrolase"/>
    <property type="match status" value="1"/>
</dbReference>
<dbReference type="SUPFAM" id="SSF53474">
    <property type="entry name" value="alpha/beta-Hydrolases"/>
    <property type="match status" value="1"/>
</dbReference>
<dbReference type="InterPro" id="IPR029058">
    <property type="entry name" value="AB_hydrolase_fold"/>
</dbReference>
<name>A0ABW6XJK5_9ACTN</name>
<dbReference type="Proteomes" id="UP001602370">
    <property type="component" value="Unassembled WGS sequence"/>
</dbReference>
<dbReference type="Gene3D" id="2.140.10.30">
    <property type="entry name" value="Dipeptidylpeptidase IV, N-terminal domain"/>
    <property type="match status" value="1"/>
</dbReference>
<dbReference type="RefSeq" id="WP_388305068.1">
    <property type="nucleotide sequence ID" value="NZ_JBIBDZ010000001.1"/>
</dbReference>
<dbReference type="Pfam" id="PF00326">
    <property type="entry name" value="Peptidase_S9"/>
    <property type="match status" value="1"/>
</dbReference>
<dbReference type="SUPFAM" id="SSF82171">
    <property type="entry name" value="DPP6 N-terminal domain-like"/>
    <property type="match status" value="1"/>
</dbReference>
<dbReference type="InterPro" id="IPR050278">
    <property type="entry name" value="Serine_Prot_S9B/DPPIV"/>
</dbReference>
<feature type="domain" description="Dipeptidylpeptidase IV N-terminal" evidence="2">
    <location>
        <begin position="106"/>
        <end position="453"/>
    </location>
</feature>
<feature type="domain" description="Peptidase S9 prolyl oligopeptidase catalytic" evidence="1">
    <location>
        <begin position="543"/>
        <end position="736"/>
    </location>
</feature>
<gene>
    <name evidence="3" type="ORF">ACFY8C_04835</name>
</gene>
<organism evidence="3 4">
    <name type="scientific">Streptomyces flavochromogenes</name>
    <dbReference type="NCBI Taxonomy" id="68199"/>
    <lineage>
        <taxon>Bacteria</taxon>
        <taxon>Bacillati</taxon>
        <taxon>Actinomycetota</taxon>
        <taxon>Actinomycetes</taxon>
        <taxon>Kitasatosporales</taxon>
        <taxon>Streptomycetaceae</taxon>
        <taxon>Streptomyces</taxon>
    </lineage>
</organism>
<proteinExistence type="predicted"/>
<evidence type="ECO:0000259" key="2">
    <source>
        <dbReference type="Pfam" id="PF00930"/>
    </source>
</evidence>
<evidence type="ECO:0000259" key="1">
    <source>
        <dbReference type="Pfam" id="PF00326"/>
    </source>
</evidence>
<reference evidence="3 4" key="1">
    <citation type="submission" date="2024-10" db="EMBL/GenBank/DDBJ databases">
        <title>The Natural Products Discovery Center: Release of the First 8490 Sequenced Strains for Exploring Actinobacteria Biosynthetic Diversity.</title>
        <authorList>
            <person name="Kalkreuter E."/>
            <person name="Kautsar S.A."/>
            <person name="Yang D."/>
            <person name="Bader C.D."/>
            <person name="Teijaro C.N."/>
            <person name="Fluegel L."/>
            <person name="Davis C.M."/>
            <person name="Simpson J.R."/>
            <person name="Lauterbach L."/>
            <person name="Steele A.D."/>
            <person name="Gui C."/>
            <person name="Meng S."/>
            <person name="Li G."/>
            <person name="Viehrig K."/>
            <person name="Ye F."/>
            <person name="Su P."/>
            <person name="Kiefer A.F."/>
            <person name="Nichols A."/>
            <person name="Cepeda A.J."/>
            <person name="Yan W."/>
            <person name="Fan B."/>
            <person name="Jiang Y."/>
            <person name="Adhikari A."/>
            <person name="Zheng C.-J."/>
            <person name="Schuster L."/>
            <person name="Cowan T.M."/>
            <person name="Smanski M.J."/>
            <person name="Chevrette M.G."/>
            <person name="De Carvalho L.P.S."/>
            <person name="Shen B."/>
        </authorList>
    </citation>
    <scope>NUCLEOTIDE SEQUENCE [LARGE SCALE GENOMIC DNA]</scope>
    <source>
        <strain evidence="3 4">NPDC012605</strain>
    </source>
</reference>
<dbReference type="EMBL" id="JBIBDZ010000001">
    <property type="protein sequence ID" value="MFF5917655.1"/>
    <property type="molecule type" value="Genomic_DNA"/>
</dbReference>
<protein>
    <submittedName>
        <fullName evidence="3">DPP IV N-terminal domain-containing protein</fullName>
    </submittedName>
</protein>
<evidence type="ECO:0000313" key="4">
    <source>
        <dbReference type="Proteomes" id="UP001602370"/>
    </source>
</evidence>
<keyword evidence="4" id="KW-1185">Reference proteome</keyword>
<evidence type="ECO:0000313" key="3">
    <source>
        <dbReference type="EMBL" id="MFF5917655.1"/>
    </source>
</evidence>
<sequence>MSTTQNYQAAEQLLRRPARPGELVVGDKVRPQWIDGGARFWYAVSNGTGRRFMLVDPAAGTREPAFDHARLAAALATAAEQQVDPEALPFLGIEPAGNEVTFVAFGAYWRCDLDSYVCEPAEFPAPGNPLDVTSPDGKSAVSQRGHDLWARSLSDGREWPLTTDGAPDHAYGPGPAATGNATLLRKLGVPYLPPAVAWSPDSTKVLAHRTDERAVRRTHLVEAMPADGGAPRLHTQPFAYAGDEHLPLAELVVLDVAEGTVVRARTEPLIMTHVSPITVKWAWWAADGSAIYFLARPRDQHSLALNRLDPVTGEVTTVIGESGETRVEPNQWMTEPPLVRVLADEVLWFSQRDGWGHLYRYDLHTGELLGRVTSGPWLVRQILRVDEAERVVYFTASGLVDEDPYRRTVCRVGLDGSGFARVTGDTLDHMAALPEAPYDQEYFIDSASTVDTAPVTTVRDWTGRVLVELERADITRLTATGWTAPERFRVKAADGETDLYGVLYRPRDFDPARSYPVIDNLYPGPQVNRVAPCFDPGGMGMDAEPLAALGFVVVALDGRGTPGRSKAFHDASFGHLADAGSLADHVAALGQLAETRPWMDLERVGVFGHSGGGFAAARAMLDFPETYRAGAALSGSHDARSFNAGFVESYDGADNPEAWARTSNLDLADRLTGKLLLVHGDMDDQVHPHQTLRFADRLLAAGKDFELHVVPGAEHTFIDCLAHVRTRCWDFLVRELMGTLPPAYRPAPIVIGPELLADMFA</sequence>